<dbReference type="GO" id="GO:0045259">
    <property type="term" value="C:proton-transporting ATP synthase complex"/>
    <property type="evidence" value="ECO:0007669"/>
    <property type="project" value="UniProtKB-KW"/>
</dbReference>
<accession>A0A8C3GN09</accession>
<reference evidence="10" key="3">
    <citation type="submission" date="2025-09" db="UniProtKB">
        <authorList>
            <consortium name="Ensembl"/>
        </authorList>
    </citation>
    <scope>IDENTIFICATION</scope>
</reference>
<keyword evidence="11" id="KW-1185">Reference proteome</keyword>
<dbReference type="GO" id="GO:0015986">
    <property type="term" value="P:proton motive force-driven ATP synthesis"/>
    <property type="evidence" value="ECO:0007669"/>
    <property type="project" value="InterPro"/>
</dbReference>
<dbReference type="AlphaFoldDB" id="A0A8C3GN09"/>
<keyword evidence="6" id="KW-0999">Mitochondrion inner membrane</keyword>
<keyword evidence="5" id="KW-0375">Hydrogen ion transport</keyword>
<dbReference type="SUPFAM" id="SSF161065">
    <property type="entry name" value="ATP synthase D chain-like"/>
    <property type="match status" value="1"/>
</dbReference>
<dbReference type="Ensembl" id="ENSCMMT00000023498.1">
    <property type="protein sequence ID" value="ENSCMMP00000021446.1"/>
    <property type="gene ID" value="ENSCMMG00000013482.1"/>
</dbReference>
<evidence type="ECO:0000313" key="10">
    <source>
        <dbReference type="Ensembl" id="ENSCMMP00000021446.1"/>
    </source>
</evidence>
<evidence type="ECO:0000256" key="2">
    <source>
        <dbReference type="ARBA" id="ARBA00006842"/>
    </source>
</evidence>
<evidence type="ECO:0000313" key="11">
    <source>
        <dbReference type="Proteomes" id="UP000694556"/>
    </source>
</evidence>
<evidence type="ECO:0000256" key="8">
    <source>
        <dbReference type="ARBA" id="ARBA00023128"/>
    </source>
</evidence>
<evidence type="ECO:0000256" key="7">
    <source>
        <dbReference type="ARBA" id="ARBA00023065"/>
    </source>
</evidence>
<comment type="subcellular location">
    <subcellularLocation>
        <location evidence="1">Mitochondrion inner membrane</location>
    </subcellularLocation>
</comment>
<evidence type="ECO:0000256" key="1">
    <source>
        <dbReference type="ARBA" id="ARBA00004273"/>
    </source>
</evidence>
<name>A0A8C3GN09_CAIMO</name>
<evidence type="ECO:0000256" key="5">
    <source>
        <dbReference type="ARBA" id="ARBA00022781"/>
    </source>
</evidence>
<keyword evidence="4" id="KW-0138">CF(0)</keyword>
<evidence type="ECO:0000256" key="6">
    <source>
        <dbReference type="ARBA" id="ARBA00022792"/>
    </source>
</evidence>
<evidence type="ECO:0000256" key="9">
    <source>
        <dbReference type="ARBA" id="ARBA00023136"/>
    </source>
</evidence>
<proteinExistence type="inferred from homology"/>
<sequence>ARRPQLDLETLSWGKFATVLPGNYTFKLQGSVLESSLTHTSESDYFNALKVPEPVDTQSAKIDAQEQEAAKNTAEYVQASKARIVQYEQHLQKLKSMIPFEQMTNEDMAEAFPETKLDMEKNPFWPHRPIADL</sequence>
<organism evidence="10 11">
    <name type="scientific">Cairina moschata</name>
    <name type="common">Muscovy duck</name>
    <dbReference type="NCBI Taxonomy" id="8855"/>
    <lineage>
        <taxon>Eukaryota</taxon>
        <taxon>Metazoa</taxon>
        <taxon>Chordata</taxon>
        <taxon>Craniata</taxon>
        <taxon>Vertebrata</taxon>
        <taxon>Euteleostomi</taxon>
        <taxon>Archelosauria</taxon>
        <taxon>Archosauria</taxon>
        <taxon>Dinosauria</taxon>
        <taxon>Saurischia</taxon>
        <taxon>Theropoda</taxon>
        <taxon>Coelurosauria</taxon>
        <taxon>Aves</taxon>
        <taxon>Neognathae</taxon>
        <taxon>Galloanserae</taxon>
        <taxon>Anseriformes</taxon>
        <taxon>Anatidae</taxon>
        <taxon>Anatinae</taxon>
        <taxon>Cairina</taxon>
    </lineage>
</organism>
<keyword evidence="3" id="KW-0813">Transport</keyword>
<keyword evidence="8" id="KW-0496">Mitochondrion</keyword>
<dbReference type="Proteomes" id="UP000694556">
    <property type="component" value="Chromosome 19"/>
</dbReference>
<dbReference type="GO" id="GO:0005743">
    <property type="term" value="C:mitochondrial inner membrane"/>
    <property type="evidence" value="ECO:0007669"/>
    <property type="project" value="UniProtKB-SubCell"/>
</dbReference>
<keyword evidence="9" id="KW-0472">Membrane</keyword>
<reference evidence="10" key="2">
    <citation type="submission" date="2025-08" db="UniProtKB">
        <authorList>
            <consortium name="Ensembl"/>
        </authorList>
    </citation>
    <scope>IDENTIFICATION</scope>
</reference>
<dbReference type="Gene3D" id="6.10.280.70">
    <property type="match status" value="1"/>
</dbReference>
<dbReference type="InterPro" id="IPR036228">
    <property type="entry name" value="ATP_synth_F0_dsu_sf_mt"/>
</dbReference>
<evidence type="ECO:0000256" key="3">
    <source>
        <dbReference type="ARBA" id="ARBA00022448"/>
    </source>
</evidence>
<dbReference type="InterPro" id="IPR008689">
    <property type="entry name" value="ATP_synth_F0_dsu_mt"/>
</dbReference>
<dbReference type="GO" id="GO:0015078">
    <property type="term" value="F:proton transmembrane transporter activity"/>
    <property type="evidence" value="ECO:0007669"/>
    <property type="project" value="InterPro"/>
</dbReference>
<protein>
    <submittedName>
        <fullName evidence="10">ATP synthase peripheral stalk subunit d</fullName>
    </submittedName>
</protein>
<reference evidence="10" key="1">
    <citation type="submission" date="2018-09" db="EMBL/GenBank/DDBJ databases">
        <title>Common duck and Muscovy duck high density SNP chip.</title>
        <authorList>
            <person name="Vignal A."/>
            <person name="Thebault N."/>
            <person name="Warren W.C."/>
        </authorList>
    </citation>
    <scope>NUCLEOTIDE SEQUENCE [LARGE SCALE GENOMIC DNA]</scope>
</reference>
<dbReference type="PANTHER" id="PTHR12700">
    <property type="entry name" value="ATP SYNTHASE SUBUNIT D, MITOCHONDRIAL"/>
    <property type="match status" value="1"/>
</dbReference>
<keyword evidence="7" id="KW-0406">Ion transport</keyword>
<comment type="similarity">
    <text evidence="2">Belongs to the ATPase d subunit family.</text>
</comment>
<evidence type="ECO:0000256" key="4">
    <source>
        <dbReference type="ARBA" id="ARBA00022547"/>
    </source>
</evidence>
<dbReference type="Pfam" id="PF05873">
    <property type="entry name" value="Mt_ATP-synt_D"/>
    <property type="match status" value="1"/>
</dbReference>